<organism evidence="4 5">
    <name type="scientific">Phakopsora pachyrhizi</name>
    <name type="common">Asian soybean rust disease fungus</name>
    <dbReference type="NCBI Taxonomy" id="170000"/>
    <lineage>
        <taxon>Eukaryota</taxon>
        <taxon>Fungi</taxon>
        <taxon>Dikarya</taxon>
        <taxon>Basidiomycota</taxon>
        <taxon>Pucciniomycotina</taxon>
        <taxon>Pucciniomycetes</taxon>
        <taxon>Pucciniales</taxon>
        <taxon>Phakopsoraceae</taxon>
        <taxon>Phakopsora</taxon>
    </lineage>
</organism>
<dbReference type="InterPro" id="IPR045093">
    <property type="entry name" value="Cullin"/>
</dbReference>
<name>A0AAV0AGC1_PHAPC</name>
<evidence type="ECO:0000256" key="2">
    <source>
        <dbReference type="SAM" id="Phobius"/>
    </source>
</evidence>
<dbReference type="InterPro" id="IPR001373">
    <property type="entry name" value="Cullin_N"/>
</dbReference>
<keyword evidence="5" id="KW-1185">Reference proteome</keyword>
<dbReference type="InterPro" id="IPR016159">
    <property type="entry name" value="Cullin_repeat-like_dom_sf"/>
</dbReference>
<keyword evidence="2" id="KW-0472">Membrane</keyword>
<dbReference type="PANTHER" id="PTHR11932">
    <property type="entry name" value="CULLIN"/>
    <property type="match status" value="1"/>
</dbReference>
<feature type="transmembrane region" description="Helical" evidence="2">
    <location>
        <begin position="62"/>
        <end position="84"/>
    </location>
</feature>
<dbReference type="GO" id="GO:0031625">
    <property type="term" value="F:ubiquitin protein ligase binding"/>
    <property type="evidence" value="ECO:0007669"/>
    <property type="project" value="InterPro"/>
</dbReference>
<gene>
    <name evidence="4" type="ORF">PPACK8108_LOCUS1390</name>
</gene>
<dbReference type="GO" id="GO:0006511">
    <property type="term" value="P:ubiquitin-dependent protein catabolic process"/>
    <property type="evidence" value="ECO:0007669"/>
    <property type="project" value="InterPro"/>
</dbReference>
<comment type="caution">
    <text evidence="4">The sequence shown here is derived from an EMBL/GenBank/DDBJ whole genome shotgun (WGS) entry which is preliminary data.</text>
</comment>
<feature type="transmembrane region" description="Helical" evidence="2">
    <location>
        <begin position="32"/>
        <end position="50"/>
    </location>
</feature>
<feature type="domain" description="Cullin N-terminal" evidence="3">
    <location>
        <begin position="84"/>
        <end position="197"/>
    </location>
</feature>
<keyword evidence="2" id="KW-0812">Transmembrane</keyword>
<dbReference type="Pfam" id="PF00888">
    <property type="entry name" value="Cullin"/>
    <property type="match status" value="1"/>
</dbReference>
<dbReference type="SUPFAM" id="SSF74788">
    <property type="entry name" value="Cullin repeat-like"/>
    <property type="match status" value="1"/>
</dbReference>
<dbReference type="Gene3D" id="1.20.1310.10">
    <property type="entry name" value="Cullin Repeats"/>
    <property type="match status" value="1"/>
</dbReference>
<keyword evidence="2" id="KW-1133">Transmembrane helix</keyword>
<protein>
    <recommendedName>
        <fullName evidence="3">Cullin N-terminal domain-containing protein</fullName>
    </recommendedName>
</protein>
<dbReference type="Proteomes" id="UP001153365">
    <property type="component" value="Unassembled WGS sequence"/>
</dbReference>
<comment type="similarity">
    <text evidence="1">Belongs to the cullin family.</text>
</comment>
<evidence type="ECO:0000313" key="5">
    <source>
        <dbReference type="Proteomes" id="UP001153365"/>
    </source>
</evidence>
<dbReference type="EMBL" id="CALTRL010000194">
    <property type="protein sequence ID" value="CAH7667017.1"/>
    <property type="molecule type" value="Genomic_DNA"/>
</dbReference>
<reference evidence="4" key="1">
    <citation type="submission" date="2022-06" db="EMBL/GenBank/DDBJ databases">
        <authorList>
            <consortium name="SYNGENTA / RWTH Aachen University"/>
        </authorList>
    </citation>
    <scope>NUCLEOTIDE SEQUENCE</scope>
</reference>
<dbReference type="AlphaFoldDB" id="A0AAV0AGC1"/>
<proteinExistence type="inferred from homology"/>
<evidence type="ECO:0000259" key="3">
    <source>
        <dbReference type="Pfam" id="PF00888"/>
    </source>
</evidence>
<evidence type="ECO:0000313" key="4">
    <source>
        <dbReference type="EMBL" id="CAH7667017.1"/>
    </source>
</evidence>
<evidence type="ECO:0000256" key="1">
    <source>
        <dbReference type="ARBA" id="ARBA00006019"/>
    </source>
</evidence>
<sequence>MTSYLTRSTGLSSILHGNVYYNSSMVIGRTSLMTGLTGLVLGPLIVSSLFSNQLGYYLKMVFYFLGMAIASSTGILAGLIFPIVKKKLIEEDIRSQAYLHKSTGTRLRYMLNKVLLESQAKSILNHALCGLSELIQNNSKEDLKRLYRLFCRIQQSAGVEFLKDGIKEWIKENRSMTVCQTAPTLRPVILLSQPPVLQRTTTRSEVVQLKDLLEMVWHSSG</sequence>
<accession>A0AAV0AGC1</accession>